<dbReference type="PROSITE" id="PS51384">
    <property type="entry name" value="FAD_FR"/>
    <property type="match status" value="1"/>
</dbReference>
<dbReference type="GO" id="GO:0004324">
    <property type="term" value="F:ferredoxin-NADP+ reductase activity"/>
    <property type="evidence" value="ECO:0007669"/>
    <property type="project" value="UniProtKB-EC"/>
</dbReference>
<dbReference type="RefSeq" id="WP_068549496.1">
    <property type="nucleotide sequence ID" value="NZ_AP013035.1"/>
</dbReference>
<dbReference type="InterPro" id="IPR012165">
    <property type="entry name" value="Cyt_c3_hydrogenase_gsu"/>
</dbReference>
<dbReference type="Pfam" id="PF10418">
    <property type="entry name" value="DHODB_Fe-S_bind"/>
    <property type="match status" value="1"/>
</dbReference>
<accession>A0A0S3QT38</accession>
<evidence type="ECO:0000313" key="5">
    <source>
        <dbReference type="Proteomes" id="UP000063234"/>
    </source>
</evidence>
<sequence length="283" mass="31470">MYKIVAKKDWHPTICEMWVEAPRVAKKHRPGQFVIIRVHEKGERIPLTIVDKKPEEGLIRIIFQKVGKTTWELGTYNPGDYIADVVGPLGQPTHIENFGTVVGVGGGVGIAPLYPILKGMKEAGNKLITILGARNKDLLILEDEMREISDEVIITTDDGSYGKKGFVTDALKELIDQGTKIDQVVAIGPAIMMKFVVKTLEPYKIPCIASLNAMMLDGTGMCGVCRVTVGDQVKFVCVDGPEFDAYLINFDELMSRLTVYQEEEKIAFEKFKKEHPELFAGVQ</sequence>
<dbReference type="STRING" id="1298851.TST_0696"/>
<dbReference type="KEGG" id="ttk:TST_0696"/>
<feature type="binding site" evidence="2">
    <location>
        <position position="237"/>
    </location>
    <ligand>
        <name>[2Fe-2S] cluster</name>
        <dbReference type="ChEBI" id="CHEBI:190135"/>
    </ligand>
</feature>
<dbReference type="SUPFAM" id="SSF63380">
    <property type="entry name" value="Riboflavin synthase domain-like"/>
    <property type="match status" value="1"/>
</dbReference>
<feature type="binding site" evidence="2">
    <location>
        <position position="222"/>
    </location>
    <ligand>
        <name>[2Fe-2S] cluster</name>
        <dbReference type="ChEBI" id="CHEBI:190135"/>
    </ligand>
</feature>
<dbReference type="GO" id="GO:0006221">
    <property type="term" value="P:pyrimidine nucleotide biosynthetic process"/>
    <property type="evidence" value="ECO:0007669"/>
    <property type="project" value="InterPro"/>
</dbReference>
<keyword evidence="5" id="KW-1185">Reference proteome</keyword>
<evidence type="ECO:0000256" key="2">
    <source>
        <dbReference type="PIRSR" id="PIRSR006816-2"/>
    </source>
</evidence>
<dbReference type="InterPro" id="IPR001433">
    <property type="entry name" value="OxRdtase_FAD/NAD-bd"/>
</dbReference>
<dbReference type="NCBIfam" id="NF004862">
    <property type="entry name" value="PRK06222.1"/>
    <property type="match status" value="1"/>
</dbReference>
<dbReference type="CDD" id="cd06219">
    <property type="entry name" value="DHOD_e_trans_like1"/>
    <property type="match status" value="1"/>
</dbReference>
<feature type="domain" description="FAD-binding FR-type" evidence="3">
    <location>
        <begin position="1"/>
        <end position="95"/>
    </location>
</feature>
<keyword evidence="1" id="KW-0285">Flavoprotein</keyword>
<evidence type="ECO:0000259" key="3">
    <source>
        <dbReference type="PROSITE" id="PS51384"/>
    </source>
</evidence>
<organism evidence="4 5">
    <name type="scientific">Thermosulfidibacter takaii (strain DSM 17441 / JCM 13301 / NBRC 103674 / ABI70S6)</name>
    <dbReference type="NCBI Taxonomy" id="1298851"/>
    <lineage>
        <taxon>Bacteria</taxon>
        <taxon>Pseudomonadati</taxon>
        <taxon>Thermosulfidibacterota</taxon>
        <taxon>Thermosulfidibacteria</taxon>
        <taxon>Thermosulfidibacterales</taxon>
        <taxon>Thermosulfidibacteraceae</taxon>
    </lineage>
</organism>
<dbReference type="EMBL" id="AP013035">
    <property type="protein sequence ID" value="BAT71501.1"/>
    <property type="molecule type" value="Genomic_DNA"/>
</dbReference>
<dbReference type="Gene3D" id="2.40.30.10">
    <property type="entry name" value="Translation factors"/>
    <property type="match status" value="1"/>
</dbReference>
<evidence type="ECO:0000313" key="4">
    <source>
        <dbReference type="EMBL" id="BAT71501.1"/>
    </source>
</evidence>
<dbReference type="AlphaFoldDB" id="A0A0S3QT38"/>
<keyword evidence="2" id="KW-0479">Metal-binding</keyword>
<keyword evidence="4" id="KW-0560">Oxidoreductase</keyword>
<dbReference type="PANTHER" id="PTHR43513">
    <property type="entry name" value="DIHYDROOROTATE DEHYDROGENASE B (NAD(+)), ELECTRON TRANSFER SUBUNIT"/>
    <property type="match status" value="1"/>
</dbReference>
<dbReference type="Gene3D" id="3.40.50.80">
    <property type="entry name" value="Nucleotide-binding domain of ferredoxin-NADP reductase (FNR) module"/>
    <property type="match status" value="1"/>
</dbReference>
<keyword evidence="2" id="KW-0408">Iron</keyword>
<keyword evidence="2" id="KW-0001">2Fe-2S</keyword>
<protein>
    <submittedName>
        <fullName evidence="4">Ferredoxin--NADP+ reductase</fullName>
        <ecNumber evidence="4">1.18.1.2</ecNumber>
    </submittedName>
</protein>
<dbReference type="OrthoDB" id="9778346at2"/>
<dbReference type="Pfam" id="PF00175">
    <property type="entry name" value="NAD_binding_1"/>
    <property type="match status" value="1"/>
</dbReference>
<keyword evidence="1" id="KW-0274">FAD</keyword>
<dbReference type="GO" id="GO:0051537">
    <property type="term" value="F:2 iron, 2 sulfur cluster binding"/>
    <property type="evidence" value="ECO:0007669"/>
    <property type="project" value="UniProtKB-KW"/>
</dbReference>
<reference evidence="5" key="1">
    <citation type="journal article" date="2018" name="Science">
        <title>A primordial and reversible TCA cycle in a facultatively chemolithoautotrophic thermophile.</title>
        <authorList>
            <person name="Nunoura T."/>
            <person name="Chikaraishi Y."/>
            <person name="Izaki R."/>
            <person name="Suwa T."/>
            <person name="Sato T."/>
            <person name="Harada T."/>
            <person name="Mori K."/>
            <person name="Kato Y."/>
            <person name="Miyazaki M."/>
            <person name="Shimamura S."/>
            <person name="Yanagawa K."/>
            <person name="Shuto A."/>
            <person name="Ohkouchi N."/>
            <person name="Fujita N."/>
            <person name="Takaki Y."/>
            <person name="Atomi H."/>
            <person name="Takai K."/>
        </authorList>
    </citation>
    <scope>NUCLEOTIDE SEQUENCE [LARGE SCALE GENOMIC DNA]</scope>
    <source>
        <strain evidence="5">DSM 17441 / JCM 13301 / NBRC 103674 / ABI70S6</strain>
    </source>
</reference>
<evidence type="ECO:0000256" key="1">
    <source>
        <dbReference type="PIRSR" id="PIRSR006816-1"/>
    </source>
</evidence>
<dbReference type="GO" id="GO:0046872">
    <property type="term" value="F:metal ion binding"/>
    <property type="evidence" value="ECO:0007669"/>
    <property type="project" value="UniProtKB-KW"/>
</dbReference>
<proteinExistence type="predicted"/>
<dbReference type="InterPro" id="IPR050353">
    <property type="entry name" value="PyrK_electron_transfer"/>
</dbReference>
<dbReference type="InterPro" id="IPR017927">
    <property type="entry name" value="FAD-bd_FR_type"/>
</dbReference>
<keyword evidence="2" id="KW-0411">Iron-sulfur</keyword>
<dbReference type="InterPro" id="IPR019480">
    <property type="entry name" value="Dihydroorotate_DH_Fe-S-bd"/>
</dbReference>
<dbReference type="PATRIC" id="fig|1298851.3.peg.724"/>
<dbReference type="PANTHER" id="PTHR43513:SF3">
    <property type="entry name" value="DIHYDROOROTATE DEHYDROGENASE B (NAD(+)), ELECTRON TRANSFER SUBUNIT-RELATED"/>
    <property type="match status" value="1"/>
</dbReference>
<dbReference type="Proteomes" id="UP000063234">
    <property type="component" value="Chromosome"/>
</dbReference>
<dbReference type="PIRSF" id="PIRSF006816">
    <property type="entry name" value="Cyc3_hyd_g"/>
    <property type="match status" value="1"/>
</dbReference>
<dbReference type="InterPro" id="IPR017938">
    <property type="entry name" value="Riboflavin_synthase-like_b-brl"/>
</dbReference>
<comment type="cofactor">
    <cofactor evidence="2">
        <name>[2Fe-2S] cluster</name>
        <dbReference type="ChEBI" id="CHEBI:190135"/>
    </cofactor>
    <text evidence="2">Binds 1 [2Fe-2S] cluster per subunit.</text>
</comment>
<dbReference type="EC" id="1.18.1.2" evidence="4"/>
<feature type="binding site" evidence="1">
    <location>
        <begin position="62"/>
        <end position="64"/>
    </location>
    <ligand>
        <name>FAD</name>
        <dbReference type="ChEBI" id="CHEBI:57692"/>
    </ligand>
</feature>
<dbReference type="InterPro" id="IPR039261">
    <property type="entry name" value="FNR_nucleotide-bd"/>
</dbReference>
<dbReference type="SUPFAM" id="SSF52343">
    <property type="entry name" value="Ferredoxin reductase-like, C-terminal NADP-linked domain"/>
    <property type="match status" value="1"/>
</dbReference>
<feature type="binding site" evidence="2">
    <location>
        <position position="225"/>
    </location>
    <ligand>
        <name>[2Fe-2S] cluster</name>
        <dbReference type="ChEBI" id="CHEBI:190135"/>
    </ligand>
</feature>
<dbReference type="GO" id="GO:0050660">
    <property type="term" value="F:flavin adenine dinucleotide binding"/>
    <property type="evidence" value="ECO:0007669"/>
    <property type="project" value="InterPro"/>
</dbReference>
<name>A0A0S3QT38_THET7</name>
<gene>
    <name evidence="4" type="primary">fpr</name>
    <name evidence="4" type="ORF">TST_0696</name>
</gene>
<comment type="cofactor">
    <cofactor evidence="1">
        <name>FAD</name>
        <dbReference type="ChEBI" id="CHEBI:57692"/>
    </cofactor>
    <text evidence="1">Binds 1 FAD per subunit.</text>
</comment>